<keyword evidence="9" id="KW-0472">Membrane</keyword>
<dbReference type="EMBL" id="RJVQ01000003">
    <property type="protein sequence ID" value="RQW63600.1"/>
    <property type="molecule type" value="Genomic_DNA"/>
</dbReference>
<keyword evidence="10" id="KW-0735">Signal-anchor</keyword>
<keyword evidence="7 10" id="KW-0653">Protein transport</keyword>
<dbReference type="PANTHER" id="PTHR33446">
    <property type="entry name" value="PROTEIN TONB-RELATED"/>
    <property type="match status" value="1"/>
</dbReference>
<comment type="similarity">
    <text evidence="2 10">Belongs to the TonB family.</text>
</comment>
<comment type="caution">
    <text evidence="13">The sequence shown here is derived from an EMBL/GenBank/DDBJ whole genome shotgun (WGS) entry which is preliminary data.</text>
</comment>
<evidence type="ECO:0000256" key="11">
    <source>
        <dbReference type="SAM" id="MobiDB-lite"/>
    </source>
</evidence>
<dbReference type="GO" id="GO:0030288">
    <property type="term" value="C:outer membrane-bounded periplasmic space"/>
    <property type="evidence" value="ECO:0007669"/>
    <property type="project" value="InterPro"/>
</dbReference>
<evidence type="ECO:0000256" key="2">
    <source>
        <dbReference type="ARBA" id="ARBA00006555"/>
    </source>
</evidence>
<accession>A0A3N9THS5</accession>
<name>A0A3N9THS5_9VIBR</name>
<comment type="function">
    <text evidence="10">Interacts with outer membrane receptor proteins that carry out high-affinity binding and energy dependent uptake into the periplasmic space of specific substrates. It could act to transduce energy from the cytoplasmic membrane to specific energy-requiring processes in the outer membrane, resulting in the release into the periplasm of ligands bound by these outer membrane proteins.</text>
</comment>
<dbReference type="SUPFAM" id="SSF74653">
    <property type="entry name" value="TolA/TonB C-terminal domain"/>
    <property type="match status" value="1"/>
</dbReference>
<dbReference type="InterPro" id="IPR006260">
    <property type="entry name" value="TonB/TolA_C"/>
</dbReference>
<proteinExistence type="inferred from homology"/>
<dbReference type="PROSITE" id="PS52015">
    <property type="entry name" value="TONB_CTD"/>
    <property type="match status" value="1"/>
</dbReference>
<dbReference type="InterPro" id="IPR003538">
    <property type="entry name" value="TonB"/>
</dbReference>
<sequence length="211" mass="23847">MARYFIAMPASALIAFLLFSFMAWMVDNGRTQKPEQASPLQFDMVMVENDTDVQRRQRSVPDQPETPPEPPTNELPKPTAASSLDASFDSPVAQLSMNTQIKGVAIQAPSIGKLTSQVSDNRQLMPIYRVQPNYPSRALRRNIEGYVVVRFDIDENGRPFNIQVVESKPSRMFDREAIRAVKRWKYQPNVENGTASVVTGQQTKVEFRIAK</sequence>
<dbReference type="PRINTS" id="PR01374">
    <property type="entry name" value="TONBPROTEIN"/>
</dbReference>
<feature type="domain" description="TonB C-terminal" evidence="12">
    <location>
        <begin position="119"/>
        <end position="211"/>
    </location>
</feature>
<gene>
    <name evidence="13" type="ORF">EES38_10160</name>
</gene>
<evidence type="ECO:0000256" key="1">
    <source>
        <dbReference type="ARBA" id="ARBA00004383"/>
    </source>
</evidence>
<dbReference type="InterPro" id="IPR037682">
    <property type="entry name" value="TonB_C"/>
</dbReference>
<dbReference type="RefSeq" id="WP_124937063.1">
    <property type="nucleotide sequence ID" value="NZ_RJVQ01000003.1"/>
</dbReference>
<comment type="subcellular location">
    <subcellularLocation>
        <location evidence="1 10">Cell inner membrane</location>
        <topology evidence="1 10">Single-pass membrane protein</topology>
        <orientation evidence="1 10">Periplasmic side</orientation>
    </subcellularLocation>
</comment>
<keyword evidence="4 10" id="KW-1003">Cell membrane</keyword>
<feature type="region of interest" description="Disordered" evidence="11">
    <location>
        <begin position="53"/>
        <end position="83"/>
    </location>
</feature>
<organism evidence="13 14">
    <name type="scientific">Vibrio viridaestus</name>
    <dbReference type="NCBI Taxonomy" id="2487322"/>
    <lineage>
        <taxon>Bacteria</taxon>
        <taxon>Pseudomonadati</taxon>
        <taxon>Pseudomonadota</taxon>
        <taxon>Gammaproteobacteria</taxon>
        <taxon>Vibrionales</taxon>
        <taxon>Vibrionaceae</taxon>
        <taxon>Vibrio</taxon>
    </lineage>
</organism>
<keyword evidence="5 10" id="KW-0997">Cell inner membrane</keyword>
<protein>
    <recommendedName>
        <fullName evidence="10">Protein TonB</fullName>
    </recommendedName>
</protein>
<dbReference type="OrthoDB" id="1628901at2"/>
<reference evidence="13 14" key="1">
    <citation type="submission" date="2018-11" db="EMBL/GenBank/DDBJ databases">
        <title>Vibrio LJC006 sp. nov., isolated from seawater during the bloom of the enteromorpha.</title>
        <authorList>
            <person name="Liang J."/>
        </authorList>
    </citation>
    <scope>NUCLEOTIDE SEQUENCE [LARGE SCALE GENOMIC DNA]</scope>
    <source>
        <strain evidence="13 14">LJC006</strain>
    </source>
</reference>
<evidence type="ECO:0000256" key="5">
    <source>
        <dbReference type="ARBA" id="ARBA00022519"/>
    </source>
</evidence>
<evidence type="ECO:0000256" key="10">
    <source>
        <dbReference type="RuleBase" id="RU362123"/>
    </source>
</evidence>
<evidence type="ECO:0000256" key="7">
    <source>
        <dbReference type="ARBA" id="ARBA00022927"/>
    </source>
</evidence>
<dbReference type="GO" id="GO:0005886">
    <property type="term" value="C:plasma membrane"/>
    <property type="evidence" value="ECO:0007669"/>
    <property type="project" value="UniProtKB-SubCell"/>
</dbReference>
<evidence type="ECO:0000256" key="6">
    <source>
        <dbReference type="ARBA" id="ARBA00022692"/>
    </source>
</evidence>
<dbReference type="AlphaFoldDB" id="A0A3N9THS5"/>
<dbReference type="GO" id="GO:0015031">
    <property type="term" value="P:protein transport"/>
    <property type="evidence" value="ECO:0007669"/>
    <property type="project" value="UniProtKB-UniRule"/>
</dbReference>
<dbReference type="PANTHER" id="PTHR33446:SF14">
    <property type="entry name" value="PROTEIN TONB"/>
    <property type="match status" value="1"/>
</dbReference>
<evidence type="ECO:0000256" key="3">
    <source>
        <dbReference type="ARBA" id="ARBA00022448"/>
    </source>
</evidence>
<dbReference type="GO" id="GO:0015891">
    <property type="term" value="P:siderophore transport"/>
    <property type="evidence" value="ECO:0007669"/>
    <property type="project" value="InterPro"/>
</dbReference>
<dbReference type="GO" id="GO:0055085">
    <property type="term" value="P:transmembrane transport"/>
    <property type="evidence" value="ECO:0007669"/>
    <property type="project" value="InterPro"/>
</dbReference>
<dbReference type="Proteomes" id="UP000281112">
    <property type="component" value="Unassembled WGS sequence"/>
</dbReference>
<dbReference type="Gene3D" id="3.30.1150.10">
    <property type="match status" value="1"/>
</dbReference>
<keyword evidence="3 10" id="KW-0813">Transport</keyword>
<dbReference type="NCBIfam" id="TIGR01352">
    <property type="entry name" value="tonB_Cterm"/>
    <property type="match status" value="1"/>
</dbReference>
<dbReference type="FunFam" id="3.30.1150.10:FF:000006">
    <property type="entry name" value="Protein TonB"/>
    <property type="match status" value="1"/>
</dbReference>
<evidence type="ECO:0000256" key="8">
    <source>
        <dbReference type="ARBA" id="ARBA00022989"/>
    </source>
</evidence>
<keyword evidence="6" id="KW-0812">Transmembrane</keyword>
<evidence type="ECO:0000256" key="4">
    <source>
        <dbReference type="ARBA" id="ARBA00022475"/>
    </source>
</evidence>
<dbReference type="InterPro" id="IPR051045">
    <property type="entry name" value="TonB-dependent_transducer"/>
</dbReference>
<keyword evidence="8" id="KW-1133">Transmembrane helix</keyword>
<evidence type="ECO:0000256" key="9">
    <source>
        <dbReference type="ARBA" id="ARBA00023136"/>
    </source>
</evidence>
<evidence type="ECO:0000313" key="13">
    <source>
        <dbReference type="EMBL" id="RQW63600.1"/>
    </source>
</evidence>
<feature type="compositionally biased region" description="Pro residues" evidence="11">
    <location>
        <begin position="64"/>
        <end position="73"/>
    </location>
</feature>
<evidence type="ECO:0000313" key="14">
    <source>
        <dbReference type="Proteomes" id="UP000281112"/>
    </source>
</evidence>
<evidence type="ECO:0000259" key="12">
    <source>
        <dbReference type="PROSITE" id="PS52015"/>
    </source>
</evidence>
<dbReference type="GO" id="GO:0031992">
    <property type="term" value="F:energy transducer activity"/>
    <property type="evidence" value="ECO:0007669"/>
    <property type="project" value="InterPro"/>
</dbReference>
<dbReference type="Pfam" id="PF03544">
    <property type="entry name" value="TonB_C"/>
    <property type="match status" value="1"/>
</dbReference>
<keyword evidence="14" id="KW-1185">Reference proteome</keyword>